<dbReference type="RefSeq" id="WP_274925608.1">
    <property type="nucleotide sequence ID" value="NZ_JAKELO010000002.1"/>
</dbReference>
<dbReference type="Gene3D" id="1.10.8.240">
    <property type="entry name" value="CofD-like domain"/>
    <property type="match status" value="1"/>
</dbReference>
<evidence type="ECO:0000313" key="4">
    <source>
        <dbReference type="Proteomes" id="UP001143747"/>
    </source>
</evidence>
<dbReference type="AlphaFoldDB" id="A0A9Q4KUB0"/>
<dbReference type="Pfam" id="PF01933">
    <property type="entry name" value="CofD"/>
    <property type="match status" value="1"/>
</dbReference>
<dbReference type="InterPro" id="IPR010115">
    <property type="entry name" value="FbiA/CofD"/>
</dbReference>
<comment type="caution">
    <text evidence="3">The sequence shown here is derived from an EMBL/GenBank/DDBJ whole genome shotgun (WGS) entry which is preliminary data.</text>
</comment>
<name>A0A9Q4KUB0_9EURY</name>
<dbReference type="Proteomes" id="UP001143747">
    <property type="component" value="Unassembled WGS sequence"/>
</dbReference>
<accession>A0A9Q4KUB0</accession>
<dbReference type="SUPFAM" id="SSF142338">
    <property type="entry name" value="CofD-like"/>
    <property type="match status" value="1"/>
</dbReference>
<dbReference type="PANTHER" id="PTHR43007:SF1">
    <property type="entry name" value="2-PHOSPHO-L-LACTATE TRANSFERASE"/>
    <property type="match status" value="1"/>
</dbReference>
<keyword evidence="2" id="KW-0460">Magnesium</keyword>
<dbReference type="Gene3D" id="3.40.50.10680">
    <property type="entry name" value="CofD-like domains"/>
    <property type="match status" value="1"/>
</dbReference>
<keyword evidence="1 3" id="KW-0808">Transferase</keyword>
<dbReference type="PANTHER" id="PTHR43007">
    <property type="entry name" value="2-PHOSPHO-L-LACTATE TRANSFERASE"/>
    <property type="match status" value="1"/>
</dbReference>
<evidence type="ECO:0000313" key="3">
    <source>
        <dbReference type="EMBL" id="MDE4909001.1"/>
    </source>
</evidence>
<organism evidence="3 4">
    <name type="scientific">Methanogenium marinum</name>
    <dbReference type="NCBI Taxonomy" id="348610"/>
    <lineage>
        <taxon>Archaea</taxon>
        <taxon>Methanobacteriati</taxon>
        <taxon>Methanobacteriota</taxon>
        <taxon>Stenosarchaea group</taxon>
        <taxon>Methanomicrobia</taxon>
        <taxon>Methanomicrobiales</taxon>
        <taxon>Methanomicrobiaceae</taxon>
        <taxon>Methanogenium</taxon>
    </lineage>
</organism>
<dbReference type="GO" id="GO:0043743">
    <property type="term" value="F:LPPG:FO 2-phospho-L-lactate transferase activity"/>
    <property type="evidence" value="ECO:0007669"/>
    <property type="project" value="InterPro"/>
</dbReference>
<evidence type="ECO:0000256" key="1">
    <source>
        <dbReference type="ARBA" id="ARBA00022679"/>
    </source>
</evidence>
<dbReference type="InterPro" id="IPR038136">
    <property type="entry name" value="CofD-like_dom_sf"/>
</dbReference>
<reference evidence="3" key="1">
    <citation type="submission" date="2022-01" db="EMBL/GenBank/DDBJ databases">
        <title>Draft genome of Methanogenium marinum DSM 15558.</title>
        <authorList>
            <person name="Chen S.-C."/>
            <person name="You Y.-T."/>
        </authorList>
    </citation>
    <scope>NUCLEOTIDE SEQUENCE</scope>
    <source>
        <strain evidence="3">DSM 15558</strain>
    </source>
</reference>
<dbReference type="EMBL" id="JAKELO010000002">
    <property type="protein sequence ID" value="MDE4909001.1"/>
    <property type="molecule type" value="Genomic_DNA"/>
</dbReference>
<proteinExistence type="predicted"/>
<keyword evidence="4" id="KW-1185">Reference proteome</keyword>
<dbReference type="GO" id="GO:0000287">
    <property type="term" value="F:magnesium ion binding"/>
    <property type="evidence" value="ECO:0007669"/>
    <property type="project" value="InterPro"/>
</dbReference>
<protein>
    <submittedName>
        <fullName evidence="3">2-phospho-L-lactate transferase CofD family protein</fullName>
    </submittedName>
</protein>
<evidence type="ECO:0000256" key="2">
    <source>
        <dbReference type="ARBA" id="ARBA00022842"/>
    </source>
</evidence>
<sequence length="296" mass="32407">MITFISAGRKSARLIEGFRSFMDDSAISVITTAADAEESPCGCFARDLDTLTFLFAGILNTKTWHGIQGDTCTTHRALIRLGTEEPQPVGDQERALHISRAERLKKECLTDVTIAINQTYGIMAHILPASETIGGWSVTTPSGRMPLTRYRTTYSDDTHACAIHAPPDSIPHASTESIETIRNSDVVIIGPGRPVTGIMPALMCRGIVEALKEVPVISFVPFTGERSTTPEMRAYTPDAVAECPAYDQFTDLYLMDARDPLAFDGALHVDTRMGSRTRRESVAWDIMALAEGLKKE</sequence>
<gene>
    <name evidence="3" type="ORF">L0665_10315</name>
</gene>
<dbReference type="InterPro" id="IPR002882">
    <property type="entry name" value="CofD"/>
</dbReference>